<accession>A0A5M6CCF2</accession>
<dbReference type="InterPro" id="IPR036736">
    <property type="entry name" value="ACP-like_sf"/>
</dbReference>
<dbReference type="AlphaFoldDB" id="A0A5M6CCF2"/>
<evidence type="ECO:0000259" key="1">
    <source>
        <dbReference type="PROSITE" id="PS50075"/>
    </source>
</evidence>
<dbReference type="Pfam" id="PF00550">
    <property type="entry name" value="PP-binding"/>
    <property type="match status" value="1"/>
</dbReference>
<dbReference type="InterPro" id="IPR009081">
    <property type="entry name" value="PP-bd_ACP"/>
</dbReference>
<protein>
    <submittedName>
        <fullName evidence="2">Acyl carrier protein</fullName>
    </submittedName>
</protein>
<evidence type="ECO:0000313" key="3">
    <source>
        <dbReference type="Proteomes" id="UP000323632"/>
    </source>
</evidence>
<organism evidence="2 3">
    <name type="scientific">Taibaiella lutea</name>
    <dbReference type="NCBI Taxonomy" id="2608001"/>
    <lineage>
        <taxon>Bacteria</taxon>
        <taxon>Pseudomonadati</taxon>
        <taxon>Bacteroidota</taxon>
        <taxon>Chitinophagia</taxon>
        <taxon>Chitinophagales</taxon>
        <taxon>Chitinophagaceae</taxon>
        <taxon>Taibaiella</taxon>
    </lineage>
</organism>
<dbReference type="Gene3D" id="1.10.1200.10">
    <property type="entry name" value="ACP-like"/>
    <property type="match status" value="1"/>
</dbReference>
<sequence length="86" mass="9528">MEDLKVTLKQQIIDALNLQGMKPEDIDDSAPLFGDAGLGLDSIDSLELMVLLERNYGIKLTDASEGRNVLANIQSMSEYILANRKF</sequence>
<dbReference type="SUPFAM" id="SSF47336">
    <property type="entry name" value="ACP-like"/>
    <property type="match status" value="1"/>
</dbReference>
<dbReference type="PROSITE" id="PS50075">
    <property type="entry name" value="CARRIER"/>
    <property type="match status" value="1"/>
</dbReference>
<keyword evidence="3" id="KW-1185">Reference proteome</keyword>
<reference evidence="2 3" key="1">
    <citation type="submission" date="2019-09" db="EMBL/GenBank/DDBJ databases">
        <title>Genome sequence and assembly of Taibaiella sp.</title>
        <authorList>
            <person name="Chhetri G."/>
        </authorList>
    </citation>
    <scope>NUCLEOTIDE SEQUENCE [LARGE SCALE GENOMIC DNA]</scope>
    <source>
        <strain evidence="2 3">KVB11</strain>
    </source>
</reference>
<comment type="caution">
    <text evidence="2">The sequence shown here is derived from an EMBL/GenBank/DDBJ whole genome shotgun (WGS) entry which is preliminary data.</text>
</comment>
<proteinExistence type="predicted"/>
<dbReference type="Proteomes" id="UP000323632">
    <property type="component" value="Unassembled WGS sequence"/>
</dbReference>
<feature type="domain" description="Carrier" evidence="1">
    <location>
        <begin position="2"/>
        <end position="84"/>
    </location>
</feature>
<dbReference type="EMBL" id="VWSH01000004">
    <property type="protein sequence ID" value="KAA5532741.1"/>
    <property type="molecule type" value="Genomic_DNA"/>
</dbReference>
<evidence type="ECO:0000313" key="2">
    <source>
        <dbReference type="EMBL" id="KAA5532741.1"/>
    </source>
</evidence>
<gene>
    <name evidence="2" type="ORF">F0919_15975</name>
</gene>
<name>A0A5M6CCF2_9BACT</name>